<organism evidence="5 6">
    <name type="scientific">Wickerhamomyces pijperi</name>
    <name type="common">Yeast</name>
    <name type="synonym">Pichia pijperi</name>
    <dbReference type="NCBI Taxonomy" id="599730"/>
    <lineage>
        <taxon>Eukaryota</taxon>
        <taxon>Fungi</taxon>
        <taxon>Dikarya</taxon>
        <taxon>Ascomycota</taxon>
        <taxon>Saccharomycotina</taxon>
        <taxon>Saccharomycetes</taxon>
        <taxon>Phaffomycetales</taxon>
        <taxon>Wickerhamomycetaceae</taxon>
        <taxon>Wickerhamomyces</taxon>
    </lineage>
</organism>
<keyword evidence="2" id="KW-0539">Nucleus</keyword>
<name>A0A9P8Q7E5_WICPI</name>
<dbReference type="PANTHER" id="PTHR10252:SF151">
    <property type="entry name" value="DNA POLYMERASE EPSILON NONCATALYTIC SUBUNIT"/>
    <property type="match status" value="1"/>
</dbReference>
<feature type="compositionally biased region" description="Acidic residues" evidence="3">
    <location>
        <begin position="101"/>
        <end position="115"/>
    </location>
</feature>
<protein>
    <recommendedName>
        <fullName evidence="4">Transcription factor CBF/NF-Y/archaeal histone domain-containing protein</fullName>
    </recommendedName>
</protein>
<dbReference type="Pfam" id="PF00808">
    <property type="entry name" value="CBFD_NFYB_HMF"/>
    <property type="match status" value="1"/>
</dbReference>
<dbReference type="CDD" id="cd23645">
    <property type="entry name" value="HFD_Dpb3-like"/>
    <property type="match status" value="1"/>
</dbReference>
<evidence type="ECO:0000259" key="4">
    <source>
        <dbReference type="Pfam" id="PF00808"/>
    </source>
</evidence>
<sequence>MSEPQLHSFSTSRSVPVKPGPDDTHDEDQTIIQQDTAGVDEAQDVEIEDAEVDAGDDTTENMEEEIRPDDNMHKDEEEDEEEDEDDQAESTTLENGSTVDAPEEIRDDEAEEEELSGTTSLQLSKIKKIFKTDPEHTGASEAAVFTTAIATELFIQYFTEQASLNAKTEKRKKLQYHDFAAAVSNLDNLNFLGDLVPKTFSLQKLVEQDRARLPKKATATKDTAPKELAKGQKVLNFSRKILDTESSDVTREGTAELEEIEEIPATANEQQAQGTTPATSIAALVEDEQDEDVVMLE</sequence>
<feature type="compositionally biased region" description="Polar residues" evidence="3">
    <location>
        <begin position="267"/>
        <end position="279"/>
    </location>
</feature>
<keyword evidence="6" id="KW-1185">Reference proteome</keyword>
<feature type="domain" description="Transcription factor CBF/NF-Y/archaeal histone" evidence="4">
    <location>
        <begin position="120"/>
        <end position="183"/>
    </location>
</feature>
<comment type="caution">
    <text evidence="5">The sequence shown here is derived from an EMBL/GenBank/DDBJ whole genome shotgun (WGS) entry which is preliminary data.</text>
</comment>
<feature type="compositionally biased region" description="Acidic residues" evidence="3">
    <location>
        <begin position="76"/>
        <end position="88"/>
    </location>
</feature>
<feature type="region of interest" description="Disordered" evidence="3">
    <location>
        <begin position="247"/>
        <end position="279"/>
    </location>
</feature>
<dbReference type="Proteomes" id="UP000774326">
    <property type="component" value="Unassembled WGS sequence"/>
</dbReference>
<dbReference type="SUPFAM" id="SSF47113">
    <property type="entry name" value="Histone-fold"/>
    <property type="match status" value="1"/>
</dbReference>
<dbReference type="InterPro" id="IPR050568">
    <property type="entry name" value="Transcr_DNA_Rep_Reg"/>
</dbReference>
<evidence type="ECO:0000313" key="6">
    <source>
        <dbReference type="Proteomes" id="UP000774326"/>
    </source>
</evidence>
<evidence type="ECO:0000256" key="1">
    <source>
        <dbReference type="ARBA" id="ARBA00004123"/>
    </source>
</evidence>
<dbReference type="GO" id="GO:0046982">
    <property type="term" value="F:protein heterodimerization activity"/>
    <property type="evidence" value="ECO:0007669"/>
    <property type="project" value="InterPro"/>
</dbReference>
<comment type="subcellular location">
    <subcellularLocation>
        <location evidence="1">Nucleus</location>
    </subcellularLocation>
</comment>
<dbReference type="AlphaFoldDB" id="A0A9P8Q7E5"/>
<evidence type="ECO:0000313" key="5">
    <source>
        <dbReference type="EMBL" id="KAH3684224.1"/>
    </source>
</evidence>
<evidence type="ECO:0000256" key="2">
    <source>
        <dbReference type="ARBA" id="ARBA00023242"/>
    </source>
</evidence>
<reference evidence="5" key="2">
    <citation type="submission" date="2021-01" db="EMBL/GenBank/DDBJ databases">
        <authorList>
            <person name="Schikora-Tamarit M.A."/>
        </authorList>
    </citation>
    <scope>NUCLEOTIDE SEQUENCE</scope>
    <source>
        <strain evidence="5">CBS2887</strain>
    </source>
</reference>
<dbReference type="GO" id="GO:0006261">
    <property type="term" value="P:DNA-templated DNA replication"/>
    <property type="evidence" value="ECO:0007669"/>
    <property type="project" value="TreeGrafter"/>
</dbReference>
<dbReference type="InterPro" id="IPR009072">
    <property type="entry name" value="Histone-fold"/>
</dbReference>
<dbReference type="GO" id="GO:0008623">
    <property type="term" value="C:CHRAC"/>
    <property type="evidence" value="ECO:0007669"/>
    <property type="project" value="TreeGrafter"/>
</dbReference>
<feature type="compositionally biased region" description="Polar residues" evidence="3">
    <location>
        <begin position="89"/>
        <end position="98"/>
    </location>
</feature>
<dbReference type="InterPro" id="IPR003958">
    <property type="entry name" value="CBFA_NFYB_domain"/>
</dbReference>
<feature type="compositionally biased region" description="Polar residues" evidence="3">
    <location>
        <begin position="1"/>
        <end position="14"/>
    </location>
</feature>
<reference evidence="5" key="1">
    <citation type="journal article" date="2021" name="Open Biol.">
        <title>Shared evolutionary footprints suggest mitochondrial oxidative damage underlies multiple complex I losses in fungi.</title>
        <authorList>
            <person name="Schikora-Tamarit M.A."/>
            <person name="Marcet-Houben M."/>
            <person name="Nosek J."/>
            <person name="Gabaldon T."/>
        </authorList>
    </citation>
    <scope>NUCLEOTIDE SEQUENCE</scope>
    <source>
        <strain evidence="5">CBS2887</strain>
    </source>
</reference>
<proteinExistence type="predicted"/>
<gene>
    <name evidence="5" type="ORF">WICPIJ_004781</name>
</gene>
<feature type="compositionally biased region" description="Basic and acidic residues" evidence="3">
    <location>
        <begin position="64"/>
        <end position="75"/>
    </location>
</feature>
<accession>A0A9P8Q7E5</accession>
<dbReference type="OrthoDB" id="636685at2759"/>
<feature type="region of interest" description="Disordered" evidence="3">
    <location>
        <begin position="1"/>
        <end position="119"/>
    </location>
</feature>
<dbReference type="PANTHER" id="PTHR10252">
    <property type="entry name" value="HISTONE-LIKE TRANSCRIPTION FACTOR CCAAT-RELATED"/>
    <property type="match status" value="1"/>
</dbReference>
<feature type="compositionally biased region" description="Acidic residues" evidence="3">
    <location>
        <begin position="41"/>
        <end position="63"/>
    </location>
</feature>
<dbReference type="Gene3D" id="1.10.20.10">
    <property type="entry name" value="Histone, subunit A"/>
    <property type="match status" value="1"/>
</dbReference>
<dbReference type="EMBL" id="JAEUBG010002653">
    <property type="protein sequence ID" value="KAH3684224.1"/>
    <property type="molecule type" value="Genomic_DNA"/>
</dbReference>
<evidence type="ECO:0000256" key="3">
    <source>
        <dbReference type="SAM" id="MobiDB-lite"/>
    </source>
</evidence>